<dbReference type="STRING" id="670052.PA27867_3616"/>
<evidence type="ECO:0000313" key="1">
    <source>
        <dbReference type="EMBL" id="ANP74534.1"/>
    </source>
</evidence>
<dbReference type="OrthoDB" id="5125615at2"/>
<protein>
    <submittedName>
        <fullName evidence="1">Uncharacterized protein</fullName>
    </submittedName>
</protein>
<evidence type="ECO:0000313" key="2">
    <source>
        <dbReference type="Proteomes" id="UP000092582"/>
    </source>
</evidence>
<sequence>MARVLHPQPQVGIVTDRLGGIEFTDGVAEVDLSDKPILSAALVQHGYTVELTPDADGMFEVWLGDENSTVDPLPPLPDAVEGEPRVYEEFTLPKPRRTRKA</sequence>
<organism evidence="1 2">
    <name type="scientific">Cryobacterium arcticum</name>
    <dbReference type="NCBI Taxonomy" id="670052"/>
    <lineage>
        <taxon>Bacteria</taxon>
        <taxon>Bacillati</taxon>
        <taxon>Actinomycetota</taxon>
        <taxon>Actinomycetes</taxon>
        <taxon>Micrococcales</taxon>
        <taxon>Microbacteriaceae</taxon>
        <taxon>Cryobacterium</taxon>
    </lineage>
</organism>
<proteinExistence type="predicted"/>
<gene>
    <name evidence="1" type="ORF">PA27867_3616</name>
</gene>
<dbReference type="EMBL" id="CP016282">
    <property type="protein sequence ID" value="ANP74534.1"/>
    <property type="molecule type" value="Genomic_DNA"/>
</dbReference>
<dbReference type="RefSeq" id="WP_066598457.1">
    <property type="nucleotide sequence ID" value="NZ_CP016282.1"/>
</dbReference>
<dbReference type="AlphaFoldDB" id="A0A1B1BPL1"/>
<dbReference type="Proteomes" id="UP000092582">
    <property type="component" value="Chromosome 1"/>
</dbReference>
<dbReference type="KEGG" id="cart:PA27867_3616"/>
<reference evidence="1 2" key="1">
    <citation type="submission" date="2016-06" db="EMBL/GenBank/DDBJ databases">
        <title>Genome sequencing of Cryobacterium arcticum PAMC 27867.</title>
        <authorList>
            <person name="Lee J."/>
            <person name="Kim O.-S."/>
        </authorList>
    </citation>
    <scope>NUCLEOTIDE SEQUENCE [LARGE SCALE GENOMIC DNA]</scope>
    <source>
        <strain evidence="1 2">PAMC 27867</strain>
    </source>
</reference>
<name>A0A1B1BPL1_9MICO</name>
<keyword evidence="2" id="KW-1185">Reference proteome</keyword>
<accession>A0A1B1BPL1</accession>